<reference evidence="2 3" key="1">
    <citation type="submission" date="2013-07" db="EMBL/GenBank/DDBJ databases">
        <authorList>
            <person name="Genoscope - CEA"/>
        </authorList>
    </citation>
    <scope>NUCLEOTIDE SEQUENCE [LARGE SCALE GENOMIC DNA]</scope>
    <source>
        <strain evidence="2 3">G6</strain>
    </source>
</reference>
<dbReference type="EMBL" id="FO704551">
    <property type="protein sequence ID" value="CDG21156.1"/>
    <property type="molecule type" value="Genomic_DNA"/>
</dbReference>
<evidence type="ECO:0000313" key="2">
    <source>
        <dbReference type="EMBL" id="CDG21156.1"/>
    </source>
</evidence>
<sequence length="119" mass="13778">MYLIIAGEFNLVEPVIKYIDYIMALLLLTAFISIIVKVVNLFYPVKEEYENNRDKYLIEKTGLSSKILALLILICCVIVISCVYIFITDTVTYHFSLTLFFAMFNSSIIYLMIIIIKKV</sequence>
<feature type="transmembrane region" description="Helical" evidence="1">
    <location>
        <begin position="63"/>
        <end position="87"/>
    </location>
</feature>
<proteinExistence type="predicted"/>
<feature type="transmembrane region" description="Helical" evidence="1">
    <location>
        <begin position="21"/>
        <end position="43"/>
    </location>
</feature>
<dbReference type="Proteomes" id="UP000032735">
    <property type="component" value="Chromosome"/>
</dbReference>
<dbReference type="HOGENOM" id="CLU_2060585_0_0_6"/>
<accession>A0A068R2L3</accession>
<keyword evidence="3" id="KW-1185">Reference proteome</keyword>
<protein>
    <submittedName>
        <fullName evidence="2">Uncharacterized protein</fullName>
    </submittedName>
</protein>
<dbReference type="KEGG" id="xpo:XPG1_1501"/>
<feature type="transmembrane region" description="Helical" evidence="1">
    <location>
        <begin position="93"/>
        <end position="116"/>
    </location>
</feature>
<keyword evidence="1" id="KW-0472">Membrane</keyword>
<dbReference type="AlphaFoldDB" id="A0A068R2L3"/>
<organism evidence="2 3">
    <name type="scientific">Xenorhabdus poinarii G6</name>
    <dbReference type="NCBI Taxonomy" id="1354304"/>
    <lineage>
        <taxon>Bacteria</taxon>
        <taxon>Pseudomonadati</taxon>
        <taxon>Pseudomonadota</taxon>
        <taxon>Gammaproteobacteria</taxon>
        <taxon>Enterobacterales</taxon>
        <taxon>Morganellaceae</taxon>
        <taxon>Xenorhabdus</taxon>
    </lineage>
</organism>
<keyword evidence="1" id="KW-1133">Transmembrane helix</keyword>
<gene>
    <name evidence="2" type="ORF">XPG1_1501</name>
</gene>
<keyword evidence="1" id="KW-0812">Transmembrane</keyword>
<evidence type="ECO:0000313" key="3">
    <source>
        <dbReference type="Proteomes" id="UP000032735"/>
    </source>
</evidence>
<evidence type="ECO:0000256" key="1">
    <source>
        <dbReference type="SAM" id="Phobius"/>
    </source>
</evidence>
<name>A0A068R2L3_9GAMM</name>